<keyword evidence="1" id="KW-0175">Coiled coil</keyword>
<dbReference type="eggNOG" id="KOG0501">
    <property type="taxonomic scope" value="Eukaryota"/>
</dbReference>
<feature type="transmembrane region" description="Helical" evidence="2">
    <location>
        <begin position="74"/>
        <end position="96"/>
    </location>
</feature>
<feature type="domain" description="Cyclic nucleotide-binding" evidence="3">
    <location>
        <begin position="369"/>
        <end position="479"/>
    </location>
</feature>
<evidence type="ECO:0000256" key="1">
    <source>
        <dbReference type="SAM" id="Coils"/>
    </source>
</evidence>
<dbReference type="GO" id="GO:0005249">
    <property type="term" value="F:voltage-gated potassium channel activity"/>
    <property type="evidence" value="ECO:0007669"/>
    <property type="project" value="TreeGrafter"/>
</dbReference>
<feature type="transmembrane region" description="Helical" evidence="2">
    <location>
        <begin position="40"/>
        <end position="62"/>
    </location>
</feature>
<dbReference type="OrthoDB" id="421226at2759"/>
<dbReference type="InterPro" id="IPR014710">
    <property type="entry name" value="RmlC-like_jellyroll"/>
</dbReference>
<evidence type="ECO:0000259" key="3">
    <source>
        <dbReference type="PROSITE" id="PS50042"/>
    </source>
</evidence>
<sequence length="892" mass="104944">METQKTKSNFRSQKLQQIGQAALKLFKRIPIFDPSSHFKIFWDLIQLMINLVISIVIPFYVASGVQFNIIFPDYLVFLYKIMSIVDIIININTGYFEQGHYINDKLRILNNYLKSSFLIDLISLLPIFVHFHFVNGNTGTTDFSFGKLLLLLCLLKMTQFSRTFNKIQERILLTPNTTNFISLCKLLATMIFVCHLFACSWVLLGKIQINYNLNNQNWLTKANLQDQPIQNIYLHALYYSITTMSTVGYGDITPISEIELLWSLFSILMSSQMFAYSINTIGQLLREFSKKDQETQNKIYLINKYMIKKNVNKALKYQIREYLEYYWQENDIDDSKQQENIINQQLSKQLREQLLMDSNRIILKDSPIFKHNFSSNVITKTLNIIQQLTCTPEEKIFKRGDIQQQIFFIEKGEVDIIMEGEDEDKQKIYQKPKIISTLGKGKSFGMVGFFTGFSESYTVRSKEFCKLLFIKRQDFLEVLKEYQSDYEKFCYIKDNIMLYDNLDLIKKDCLSCLSTSHQLQFCPDTHYIPNKEHIIARFNHQNLKQRYEFERKNYSYKIKGINPEKFSILCFQNNNKDFLEDYYIKTYLPYSLRNEISFQNLEDAIQPNQNEMRNISQQNLTNNNLTKELDLQNQNQNSKLDKDDFKAPLQEIYSNIEQMDSSKKYFKSKLNVNDFSSEDQAEKSEFSFQQYKNTLNKIDSSQCIGSQQKIQDQNLKKIMSIPQIRGSFQIKSHRISQFRRKSIFNIKLPHKLSPQKVNQSALLGKRSSQFIEKQGFDQQGITTLQKHLQQSNSISTNQHCYKKNQISQQFTISDSLQKSYNLHSQTNPLQTTDQNIQKITDCLNKQIDQSNIITNSSRLNEFDDYEIQIEHEQNISQAQQLNVVFPSRQLEN</sequence>
<keyword evidence="2" id="KW-0472">Membrane</keyword>
<dbReference type="PANTHER" id="PTHR45689:SF5">
    <property type="entry name" value="I[[H]] CHANNEL, ISOFORM E"/>
    <property type="match status" value="1"/>
</dbReference>
<organism evidence="4 5">
    <name type="scientific">Tetrahymena thermophila (strain SB210)</name>
    <dbReference type="NCBI Taxonomy" id="312017"/>
    <lineage>
        <taxon>Eukaryota</taxon>
        <taxon>Sar</taxon>
        <taxon>Alveolata</taxon>
        <taxon>Ciliophora</taxon>
        <taxon>Intramacronucleata</taxon>
        <taxon>Oligohymenophorea</taxon>
        <taxon>Hymenostomatida</taxon>
        <taxon>Tetrahymenina</taxon>
        <taxon>Tetrahymenidae</taxon>
        <taxon>Tetrahymena</taxon>
    </lineage>
</organism>
<feature type="transmembrane region" description="Helical" evidence="2">
    <location>
        <begin position="186"/>
        <end position="204"/>
    </location>
</feature>
<gene>
    <name evidence="4" type="ORF">TTHERM_00837910</name>
</gene>
<dbReference type="GO" id="GO:0003254">
    <property type="term" value="P:regulation of membrane depolarization"/>
    <property type="evidence" value="ECO:0007669"/>
    <property type="project" value="TreeGrafter"/>
</dbReference>
<protein>
    <submittedName>
        <fullName evidence="4">Cation channel family protein</fullName>
    </submittedName>
</protein>
<dbReference type="GeneID" id="7831285"/>
<dbReference type="EMBL" id="GG662429">
    <property type="protein sequence ID" value="EAS05020.2"/>
    <property type="molecule type" value="Genomic_DNA"/>
</dbReference>
<reference evidence="5" key="1">
    <citation type="journal article" date="2006" name="PLoS Biol.">
        <title>Macronuclear genome sequence of the ciliate Tetrahymena thermophila, a model eukaryote.</title>
        <authorList>
            <person name="Eisen J.A."/>
            <person name="Coyne R.S."/>
            <person name="Wu M."/>
            <person name="Wu D."/>
            <person name="Thiagarajan M."/>
            <person name="Wortman J.R."/>
            <person name="Badger J.H."/>
            <person name="Ren Q."/>
            <person name="Amedeo P."/>
            <person name="Jones K.M."/>
            <person name="Tallon L.J."/>
            <person name="Delcher A.L."/>
            <person name="Salzberg S.L."/>
            <person name="Silva J.C."/>
            <person name="Haas B.J."/>
            <person name="Majoros W.H."/>
            <person name="Farzad M."/>
            <person name="Carlton J.M."/>
            <person name="Smith R.K. Jr."/>
            <person name="Garg J."/>
            <person name="Pearlman R.E."/>
            <person name="Karrer K.M."/>
            <person name="Sun L."/>
            <person name="Manning G."/>
            <person name="Elde N.C."/>
            <person name="Turkewitz A.P."/>
            <person name="Asai D.J."/>
            <person name="Wilkes D.E."/>
            <person name="Wang Y."/>
            <person name="Cai H."/>
            <person name="Collins K."/>
            <person name="Stewart B.A."/>
            <person name="Lee S.R."/>
            <person name="Wilamowska K."/>
            <person name="Weinberg Z."/>
            <person name="Ruzzo W.L."/>
            <person name="Wloga D."/>
            <person name="Gaertig J."/>
            <person name="Frankel J."/>
            <person name="Tsao C.-C."/>
            <person name="Gorovsky M.A."/>
            <person name="Keeling P.J."/>
            <person name="Waller R.F."/>
            <person name="Patron N.J."/>
            <person name="Cherry J.M."/>
            <person name="Stover N.A."/>
            <person name="Krieger C.J."/>
            <person name="del Toro C."/>
            <person name="Ryder H.F."/>
            <person name="Williamson S.C."/>
            <person name="Barbeau R.A."/>
            <person name="Hamilton E.P."/>
            <person name="Orias E."/>
        </authorList>
    </citation>
    <scope>NUCLEOTIDE SEQUENCE [LARGE SCALE GENOMIC DNA]</scope>
    <source>
        <strain evidence="5">SB210</strain>
    </source>
</reference>
<dbReference type="GO" id="GO:0035725">
    <property type="term" value="P:sodium ion transmembrane transport"/>
    <property type="evidence" value="ECO:0007669"/>
    <property type="project" value="TreeGrafter"/>
</dbReference>
<keyword evidence="5" id="KW-1185">Reference proteome</keyword>
<proteinExistence type="predicted"/>
<dbReference type="RefSeq" id="XP_001025265.2">
    <property type="nucleotide sequence ID" value="XM_001025265.2"/>
</dbReference>
<dbReference type="SMART" id="SM00100">
    <property type="entry name" value="cNMP"/>
    <property type="match status" value="1"/>
</dbReference>
<dbReference type="AlphaFoldDB" id="I7MMK2"/>
<dbReference type="GO" id="GO:0098855">
    <property type="term" value="C:HCN channel complex"/>
    <property type="evidence" value="ECO:0007669"/>
    <property type="project" value="TreeGrafter"/>
</dbReference>
<dbReference type="InterPro" id="IPR051413">
    <property type="entry name" value="K/Na_HCN_channel"/>
</dbReference>
<keyword evidence="2" id="KW-1133">Transmembrane helix</keyword>
<dbReference type="Gene3D" id="1.10.287.70">
    <property type="match status" value="1"/>
</dbReference>
<dbReference type="InterPro" id="IPR000595">
    <property type="entry name" value="cNMP-bd_dom"/>
</dbReference>
<feature type="transmembrane region" description="Helical" evidence="2">
    <location>
        <begin position="117"/>
        <end position="133"/>
    </location>
</feature>
<name>I7MMK2_TETTS</name>
<dbReference type="InterPro" id="IPR013099">
    <property type="entry name" value="K_chnl_dom"/>
</dbReference>
<evidence type="ECO:0000256" key="2">
    <source>
        <dbReference type="SAM" id="Phobius"/>
    </source>
</evidence>
<dbReference type="SUPFAM" id="SSF81324">
    <property type="entry name" value="Voltage-gated potassium channels"/>
    <property type="match status" value="1"/>
</dbReference>
<dbReference type="PROSITE" id="PS50042">
    <property type="entry name" value="CNMP_BINDING_3"/>
    <property type="match status" value="1"/>
</dbReference>
<evidence type="ECO:0000313" key="5">
    <source>
        <dbReference type="Proteomes" id="UP000009168"/>
    </source>
</evidence>
<dbReference type="Pfam" id="PF07885">
    <property type="entry name" value="Ion_trans_2"/>
    <property type="match status" value="1"/>
</dbReference>
<feature type="coiled-coil region" evidence="1">
    <location>
        <begin position="608"/>
        <end position="635"/>
    </location>
</feature>
<dbReference type="Gene3D" id="1.10.287.630">
    <property type="entry name" value="Helix hairpin bin"/>
    <property type="match status" value="1"/>
</dbReference>
<dbReference type="SUPFAM" id="SSF51206">
    <property type="entry name" value="cAMP-binding domain-like"/>
    <property type="match status" value="1"/>
</dbReference>
<dbReference type="InParanoid" id="I7MMK2"/>
<evidence type="ECO:0000313" key="4">
    <source>
        <dbReference type="EMBL" id="EAS05020.2"/>
    </source>
</evidence>
<dbReference type="Pfam" id="PF00027">
    <property type="entry name" value="cNMP_binding"/>
    <property type="match status" value="1"/>
</dbReference>
<keyword evidence="2" id="KW-0812">Transmembrane</keyword>
<dbReference type="CDD" id="cd00038">
    <property type="entry name" value="CAP_ED"/>
    <property type="match status" value="1"/>
</dbReference>
<dbReference type="Gene3D" id="2.60.120.10">
    <property type="entry name" value="Jelly Rolls"/>
    <property type="match status" value="1"/>
</dbReference>
<dbReference type="InterPro" id="IPR018490">
    <property type="entry name" value="cNMP-bd_dom_sf"/>
</dbReference>
<dbReference type="Proteomes" id="UP000009168">
    <property type="component" value="Unassembled WGS sequence"/>
</dbReference>
<accession>I7MMK2</accession>
<dbReference type="KEGG" id="tet:TTHERM_00837910"/>
<dbReference type="PANTHER" id="PTHR45689">
    <property type="entry name" value="I[[H]] CHANNEL, ISOFORM E"/>
    <property type="match status" value="1"/>
</dbReference>